<dbReference type="Proteomes" id="UP001196379">
    <property type="component" value="Unassembled WGS sequence"/>
</dbReference>
<reference evidence="1 2" key="1">
    <citation type="journal article" date="2021" name="Mol. Ecol.">
        <title>Polar bear-adapted Ursidibacter maritimus are remarkably conserved after generations in captivity.</title>
        <authorList>
            <person name="Espinosa-Gongora C."/>
            <person name="Hansen M.J."/>
            <person name="Bertelsen M.F."/>
            <person name="Bojesen A.M."/>
        </authorList>
    </citation>
    <scope>NUCLEOTIDE SEQUENCE [LARGE SCALE GENOMIC DNA]</scope>
    <source>
        <strain evidence="1 2">Pb43106</strain>
    </source>
</reference>
<organism evidence="1 2">
    <name type="scientific">Ursidibacter maritimus</name>
    <dbReference type="NCBI Taxonomy" id="1331689"/>
    <lineage>
        <taxon>Bacteria</taxon>
        <taxon>Pseudomonadati</taxon>
        <taxon>Pseudomonadota</taxon>
        <taxon>Gammaproteobacteria</taxon>
        <taxon>Pasteurellales</taxon>
        <taxon>Pasteurellaceae</taxon>
        <taxon>Ursidibacter</taxon>
    </lineage>
</organism>
<dbReference type="GeneID" id="65548433"/>
<dbReference type="RefSeq" id="WP_157402615.1">
    <property type="nucleotide sequence ID" value="NZ_JABULY010000001.1"/>
</dbReference>
<comment type="caution">
    <text evidence="1">The sequence shown here is derived from an EMBL/GenBank/DDBJ whole genome shotgun (WGS) entry which is preliminary data.</text>
</comment>
<accession>A0ABS6S624</accession>
<gene>
    <name evidence="1" type="ORF">HT657_02270</name>
</gene>
<protein>
    <submittedName>
        <fullName evidence="1">Uncharacterized protein</fullName>
    </submittedName>
</protein>
<name>A0ABS6S624_9PAST</name>
<sequence length="120" mass="13512">MAKQFPSVAEQGLQALRDWSAKADMQRERMAILQYYAEERENRDAREARNANLARNVVGGMGVSLGGANSFNSFGGGLYFDNNINTLMVRLSFLDREKLFMINILKELSAARPRTLHSNV</sequence>
<keyword evidence="2" id="KW-1185">Reference proteome</keyword>
<evidence type="ECO:0000313" key="2">
    <source>
        <dbReference type="Proteomes" id="UP001196379"/>
    </source>
</evidence>
<evidence type="ECO:0000313" key="1">
    <source>
        <dbReference type="EMBL" id="MBV6530981.1"/>
    </source>
</evidence>
<dbReference type="EMBL" id="JABULY010000001">
    <property type="protein sequence ID" value="MBV6530981.1"/>
    <property type="molecule type" value="Genomic_DNA"/>
</dbReference>
<proteinExistence type="predicted"/>